<dbReference type="AlphaFoldDB" id="A0A6L5R2K0"/>
<accession>A0A6L5R2K0</accession>
<gene>
    <name evidence="1" type="ORF">GJR97_05840</name>
</gene>
<proteinExistence type="predicted"/>
<protein>
    <recommendedName>
        <fullName evidence="3">TetR family transcriptional regulator</fullName>
    </recommendedName>
</protein>
<keyword evidence="2" id="KW-1185">Reference proteome</keyword>
<dbReference type="RefSeq" id="WP_154345569.1">
    <property type="nucleotide sequence ID" value="NZ_WKJD01000009.1"/>
</dbReference>
<evidence type="ECO:0000313" key="1">
    <source>
        <dbReference type="EMBL" id="MRX43247.1"/>
    </source>
</evidence>
<reference evidence="1 2" key="1">
    <citation type="submission" date="2019-11" db="EMBL/GenBank/DDBJ databases">
        <title>Agromyces kandeliae sp. nov., isolated from mangrove soil.</title>
        <authorList>
            <person name="Wang R."/>
        </authorList>
    </citation>
    <scope>NUCLEOTIDE SEQUENCE [LARGE SCALE GENOMIC DNA]</scope>
    <source>
        <strain evidence="1 2">Q22</strain>
    </source>
</reference>
<dbReference type="Proteomes" id="UP000476511">
    <property type="component" value="Unassembled WGS sequence"/>
</dbReference>
<comment type="caution">
    <text evidence="1">The sequence shown here is derived from an EMBL/GenBank/DDBJ whole genome shotgun (WGS) entry which is preliminary data.</text>
</comment>
<evidence type="ECO:0008006" key="3">
    <source>
        <dbReference type="Google" id="ProtNLM"/>
    </source>
</evidence>
<evidence type="ECO:0000313" key="2">
    <source>
        <dbReference type="Proteomes" id="UP000476511"/>
    </source>
</evidence>
<organism evidence="1 2">
    <name type="scientific">Agromyces kandeliae</name>
    <dbReference type="NCBI Taxonomy" id="2666141"/>
    <lineage>
        <taxon>Bacteria</taxon>
        <taxon>Bacillati</taxon>
        <taxon>Actinomycetota</taxon>
        <taxon>Actinomycetes</taxon>
        <taxon>Micrococcales</taxon>
        <taxon>Microbacteriaceae</taxon>
        <taxon>Agromyces</taxon>
    </lineage>
</organism>
<dbReference type="EMBL" id="WKJD01000009">
    <property type="protein sequence ID" value="MRX43247.1"/>
    <property type="molecule type" value="Genomic_DNA"/>
</dbReference>
<name>A0A6L5R2K0_9MICO</name>
<sequence length="230" mass="24986">MSRGSEQRQVTIDRLTRAARVALGSGRALDDRLIADICEQNGVHPTAFRRFFATDDALLDAVNEQLVHDCVSRLRSAVDAFDAIDLADAGADAEAGGADPASPDSADPVGIAARMLADSWPLDRGGLIIRAQRRLRALTSQGGGGDAAAAAERSFVERLVPVFEDLMAKLDRRFTWSPTLAVRVVVDTYERSFESWLLMGNREEDFDASPYAMRTLPVLLRGTSEPRPSA</sequence>